<dbReference type="PANTHER" id="PTHR13271:SF91">
    <property type="entry name" value="PROTEIN SET DOMAIN GROUP 40"/>
    <property type="match status" value="1"/>
</dbReference>
<dbReference type="SUPFAM" id="SSF81822">
    <property type="entry name" value="RuBisCo LSMT C-terminal, substrate-binding domain"/>
    <property type="match status" value="1"/>
</dbReference>
<evidence type="ECO:0000259" key="4">
    <source>
        <dbReference type="PROSITE" id="PS50280"/>
    </source>
</evidence>
<dbReference type="Proteomes" id="UP001168098">
    <property type="component" value="Unassembled WGS sequence"/>
</dbReference>
<feature type="domain" description="SET" evidence="4">
    <location>
        <begin position="36"/>
        <end position="292"/>
    </location>
</feature>
<evidence type="ECO:0000313" key="5">
    <source>
        <dbReference type="EMBL" id="KAJ9703012.1"/>
    </source>
</evidence>
<protein>
    <recommendedName>
        <fullName evidence="4">SET domain-containing protein</fullName>
    </recommendedName>
</protein>
<dbReference type="SUPFAM" id="SSF82199">
    <property type="entry name" value="SET domain"/>
    <property type="match status" value="1"/>
</dbReference>
<organism evidence="5 6">
    <name type="scientific">Vitis rotundifolia</name>
    <name type="common">Muscadine grape</name>
    <dbReference type="NCBI Taxonomy" id="103349"/>
    <lineage>
        <taxon>Eukaryota</taxon>
        <taxon>Viridiplantae</taxon>
        <taxon>Streptophyta</taxon>
        <taxon>Embryophyta</taxon>
        <taxon>Tracheophyta</taxon>
        <taxon>Spermatophyta</taxon>
        <taxon>Magnoliopsida</taxon>
        <taxon>eudicotyledons</taxon>
        <taxon>Gunneridae</taxon>
        <taxon>Pentapetalae</taxon>
        <taxon>rosids</taxon>
        <taxon>Vitales</taxon>
        <taxon>Vitaceae</taxon>
        <taxon>Viteae</taxon>
        <taxon>Vitis</taxon>
    </lineage>
</organism>
<dbReference type="FunFam" id="3.90.1420.10:FF:000010">
    <property type="entry name" value="Protein SET DOMAIN GROUP 40"/>
    <property type="match status" value="1"/>
</dbReference>
<proteinExistence type="predicted"/>
<evidence type="ECO:0000313" key="6">
    <source>
        <dbReference type="Proteomes" id="UP001168098"/>
    </source>
</evidence>
<dbReference type="CDD" id="cd10527">
    <property type="entry name" value="SET_LSMT"/>
    <property type="match status" value="1"/>
</dbReference>
<dbReference type="EMBL" id="JARBHA010000004">
    <property type="protein sequence ID" value="KAJ9703012.1"/>
    <property type="molecule type" value="Genomic_DNA"/>
</dbReference>
<accession>A0AA39E2T3</accession>
<evidence type="ECO:0000256" key="3">
    <source>
        <dbReference type="ARBA" id="ARBA00022691"/>
    </source>
</evidence>
<sequence length="504" mass="56600">MERFLKWATELGISDFTTTPTTVPSRLQIPHCCVGHSLCVSHFPLAGGRGLAAARDLSQGELILTVPKSALMTSQSLLKDEKLSVAVKRHTSLSSTQILTVCLLAEMSKGKSSWWHPYLMQLPRSYDTLANFSQFEKQALQVDDAIWVTERAILKAELEWKKAIPLMEELKLKPQLQNFRAWLWASSTVSSRTMHIPWDDAGCLCPVGDFYNYAAPGEEPCGWEDLKGARNESSLQNSSFWNKDATNNSDAGQDDVLSQRLTDGGYKEDLAAYCFYARKNYKKGEQVLLSYGTYTNLELLEHYGFLLDENPNDKVFIPLEPEVYASSSWPKDSLYIHQNGKPSFALLSALRLWATPASERRSVGHLVYSGTQLSAENEIFVMGWIAKSCHVVLENLPTSVEEDSLLLCAVDKMQDPNVPMEVGNALRSPGVEFSAFWEVHDLKIGDGNGGLLLSEKARRSMERWKLAVQWRLRHKRILVDCISHCTEIISSLSPTFLGHRGYQS</sequence>
<keyword evidence="1" id="KW-0489">Methyltransferase</keyword>
<name>A0AA39E2T3_VITRO</name>
<dbReference type="FunFam" id="3.90.1410.10:FF:000012">
    <property type="entry name" value="Protein SET DOMAIN GROUP 40"/>
    <property type="match status" value="1"/>
</dbReference>
<evidence type="ECO:0000256" key="1">
    <source>
        <dbReference type="ARBA" id="ARBA00022603"/>
    </source>
</evidence>
<dbReference type="GO" id="GO:0016279">
    <property type="term" value="F:protein-lysine N-methyltransferase activity"/>
    <property type="evidence" value="ECO:0007669"/>
    <property type="project" value="TreeGrafter"/>
</dbReference>
<dbReference type="GO" id="GO:0032259">
    <property type="term" value="P:methylation"/>
    <property type="evidence" value="ECO:0007669"/>
    <property type="project" value="UniProtKB-KW"/>
</dbReference>
<dbReference type="InterPro" id="IPR015353">
    <property type="entry name" value="Rubisco_LSMT_subst-bd"/>
</dbReference>
<dbReference type="Gene3D" id="3.90.1410.10">
    <property type="entry name" value="set domain protein methyltransferase, domain 1"/>
    <property type="match status" value="1"/>
</dbReference>
<dbReference type="InterPro" id="IPR046341">
    <property type="entry name" value="SET_dom_sf"/>
</dbReference>
<reference evidence="5 6" key="1">
    <citation type="journal article" date="2023" name="BMC Biotechnol.">
        <title>Vitis rotundifolia cv Carlos genome sequencing.</title>
        <authorList>
            <person name="Huff M."/>
            <person name="Hulse-Kemp A."/>
            <person name="Scheffler B."/>
            <person name="Youngblood R."/>
            <person name="Simpson S."/>
            <person name="Babiker E."/>
            <person name="Staton M."/>
        </authorList>
    </citation>
    <scope>NUCLEOTIDE SEQUENCE [LARGE SCALE GENOMIC DNA]</scope>
    <source>
        <tissue evidence="5">Leaf</tissue>
    </source>
</reference>
<dbReference type="PROSITE" id="PS50280">
    <property type="entry name" value="SET"/>
    <property type="match status" value="1"/>
</dbReference>
<dbReference type="PANTHER" id="PTHR13271">
    <property type="entry name" value="UNCHARACTERIZED PUTATIVE METHYLTRANSFERASE"/>
    <property type="match status" value="1"/>
</dbReference>
<dbReference type="AlphaFoldDB" id="A0AA39E2T3"/>
<dbReference type="Pfam" id="PF09273">
    <property type="entry name" value="Rubis-subs-bind"/>
    <property type="match status" value="1"/>
</dbReference>
<dbReference type="InterPro" id="IPR001214">
    <property type="entry name" value="SET_dom"/>
</dbReference>
<dbReference type="Pfam" id="PF00856">
    <property type="entry name" value="SET"/>
    <property type="match status" value="1"/>
</dbReference>
<keyword evidence="3" id="KW-0949">S-adenosyl-L-methionine</keyword>
<keyword evidence="6" id="KW-1185">Reference proteome</keyword>
<evidence type="ECO:0000256" key="2">
    <source>
        <dbReference type="ARBA" id="ARBA00022679"/>
    </source>
</evidence>
<keyword evidence="2" id="KW-0808">Transferase</keyword>
<dbReference type="Gene3D" id="3.90.1420.10">
    <property type="entry name" value="Rubisco LSMT, substrate-binding domain"/>
    <property type="match status" value="1"/>
</dbReference>
<gene>
    <name evidence="5" type="ORF">PVL29_004672</name>
</gene>
<dbReference type="InterPro" id="IPR050600">
    <property type="entry name" value="SETD3_SETD6_MTase"/>
</dbReference>
<comment type="caution">
    <text evidence="5">The sequence shown here is derived from an EMBL/GenBank/DDBJ whole genome shotgun (WGS) entry which is preliminary data.</text>
</comment>
<dbReference type="InterPro" id="IPR036464">
    <property type="entry name" value="Rubisco_LSMT_subst-bd_sf"/>
</dbReference>